<evidence type="ECO:0000313" key="3">
    <source>
        <dbReference type="Proteomes" id="UP000283523"/>
    </source>
</evidence>
<dbReference type="InterPro" id="IPR001173">
    <property type="entry name" value="Glyco_trans_2-like"/>
</dbReference>
<dbReference type="OrthoDB" id="952827at2"/>
<name>A0A418MEK3_9BACT</name>
<dbReference type="SUPFAM" id="SSF53448">
    <property type="entry name" value="Nucleotide-diphospho-sugar transferases"/>
    <property type="match status" value="1"/>
</dbReference>
<dbReference type="RefSeq" id="WP_119667092.1">
    <property type="nucleotide sequence ID" value="NZ_QXED01000002.1"/>
</dbReference>
<dbReference type="Pfam" id="PF00535">
    <property type="entry name" value="Glycos_transf_2"/>
    <property type="match status" value="1"/>
</dbReference>
<sequence length="230" mass="26255">MKTTRNVACLIPFYNEGNRLFDVLNVVTQVRSITQIICIDDGSDEDCCPEIEARWPHIDVIRLTENHGKAGAIKAGLAAVSEELVLLMDADLQAISPAELEQAIRAIRNHDEVDMVILRRVHADWFVKFNRGDILLSGERIIRKRDLDAIFQQPVEGFQLEVAINEYMQQHHKVVRWFPWSATNTYKMDKSGPVKGFLKDAQMYADIVTYVGPVAYARQMVSFARKPLRN</sequence>
<keyword evidence="2" id="KW-0808">Transferase</keyword>
<keyword evidence="3" id="KW-1185">Reference proteome</keyword>
<organism evidence="2 3">
    <name type="scientific">Fibrisoma montanum</name>
    <dbReference type="NCBI Taxonomy" id="2305895"/>
    <lineage>
        <taxon>Bacteria</taxon>
        <taxon>Pseudomonadati</taxon>
        <taxon>Bacteroidota</taxon>
        <taxon>Cytophagia</taxon>
        <taxon>Cytophagales</taxon>
        <taxon>Spirosomataceae</taxon>
        <taxon>Fibrisoma</taxon>
    </lineage>
</organism>
<evidence type="ECO:0000313" key="2">
    <source>
        <dbReference type="EMBL" id="RIV25206.1"/>
    </source>
</evidence>
<gene>
    <name evidence="2" type="ORF">DYU11_07800</name>
</gene>
<dbReference type="PANTHER" id="PTHR48090">
    <property type="entry name" value="UNDECAPRENYL-PHOSPHATE 4-DEOXY-4-FORMAMIDO-L-ARABINOSE TRANSFERASE-RELATED"/>
    <property type="match status" value="1"/>
</dbReference>
<dbReference type="GO" id="GO:0016740">
    <property type="term" value="F:transferase activity"/>
    <property type="evidence" value="ECO:0007669"/>
    <property type="project" value="UniProtKB-KW"/>
</dbReference>
<evidence type="ECO:0000259" key="1">
    <source>
        <dbReference type="Pfam" id="PF00535"/>
    </source>
</evidence>
<feature type="domain" description="Glycosyltransferase 2-like" evidence="1">
    <location>
        <begin position="10"/>
        <end position="136"/>
    </location>
</feature>
<dbReference type="Gene3D" id="3.90.550.10">
    <property type="entry name" value="Spore Coat Polysaccharide Biosynthesis Protein SpsA, Chain A"/>
    <property type="match status" value="1"/>
</dbReference>
<dbReference type="AlphaFoldDB" id="A0A418MEK3"/>
<reference evidence="2 3" key="1">
    <citation type="submission" date="2018-08" db="EMBL/GenBank/DDBJ databases">
        <title>Fibrisoma montanum sp. nov., isolated from Danxia mountain soil.</title>
        <authorList>
            <person name="Huang Y."/>
        </authorList>
    </citation>
    <scope>NUCLEOTIDE SEQUENCE [LARGE SCALE GENOMIC DNA]</scope>
    <source>
        <strain evidence="2 3">HYT19</strain>
    </source>
</reference>
<dbReference type="PANTHER" id="PTHR48090:SF7">
    <property type="entry name" value="RFBJ PROTEIN"/>
    <property type="match status" value="1"/>
</dbReference>
<protein>
    <submittedName>
        <fullName evidence="2">Glycosyltransferase</fullName>
    </submittedName>
</protein>
<proteinExistence type="predicted"/>
<dbReference type="InterPro" id="IPR029044">
    <property type="entry name" value="Nucleotide-diphossugar_trans"/>
</dbReference>
<comment type="caution">
    <text evidence="2">The sequence shown here is derived from an EMBL/GenBank/DDBJ whole genome shotgun (WGS) entry which is preliminary data.</text>
</comment>
<accession>A0A418MEK3</accession>
<dbReference type="EMBL" id="QXED01000002">
    <property type="protein sequence ID" value="RIV25206.1"/>
    <property type="molecule type" value="Genomic_DNA"/>
</dbReference>
<dbReference type="Proteomes" id="UP000283523">
    <property type="component" value="Unassembled WGS sequence"/>
</dbReference>
<dbReference type="InterPro" id="IPR050256">
    <property type="entry name" value="Glycosyltransferase_2"/>
</dbReference>